<keyword evidence="5 7" id="KW-0175">Coiled coil</keyword>
<dbReference type="GO" id="GO:0035371">
    <property type="term" value="C:microtubule plus-end"/>
    <property type="evidence" value="ECO:0007669"/>
    <property type="project" value="TreeGrafter"/>
</dbReference>
<evidence type="ECO:0000256" key="4">
    <source>
        <dbReference type="ARBA" id="ARBA00022737"/>
    </source>
</evidence>
<dbReference type="RefSeq" id="XP_026119249.1">
    <property type="nucleotide sequence ID" value="XM_026263464.1"/>
</dbReference>
<dbReference type="SUPFAM" id="SSF74924">
    <property type="entry name" value="Cap-Gly domain"/>
    <property type="match status" value="2"/>
</dbReference>
<feature type="region of interest" description="Disordered" evidence="8">
    <location>
        <begin position="267"/>
        <end position="310"/>
    </location>
</feature>
<dbReference type="GO" id="GO:0051010">
    <property type="term" value="F:microtubule plus-end binding"/>
    <property type="evidence" value="ECO:0007669"/>
    <property type="project" value="TreeGrafter"/>
</dbReference>
<feature type="compositionally biased region" description="Low complexity" evidence="8">
    <location>
        <begin position="267"/>
        <end position="279"/>
    </location>
</feature>
<feature type="compositionally biased region" description="Polar residues" evidence="8">
    <location>
        <begin position="799"/>
        <end position="819"/>
    </location>
</feature>
<keyword evidence="3" id="KW-0493">Microtubule</keyword>
<feature type="region of interest" description="Disordered" evidence="8">
    <location>
        <begin position="548"/>
        <end position="567"/>
    </location>
</feature>
<dbReference type="SMART" id="SM01052">
    <property type="entry name" value="CAP_GLY"/>
    <property type="match status" value="2"/>
</dbReference>
<keyword evidence="2" id="KW-0963">Cytoplasm</keyword>
<feature type="compositionally biased region" description="Basic and acidic residues" evidence="8">
    <location>
        <begin position="1487"/>
        <end position="1498"/>
    </location>
</feature>
<dbReference type="GO" id="GO:0005634">
    <property type="term" value="C:nucleus"/>
    <property type="evidence" value="ECO:0007669"/>
    <property type="project" value="TreeGrafter"/>
</dbReference>
<evidence type="ECO:0000256" key="3">
    <source>
        <dbReference type="ARBA" id="ARBA00022701"/>
    </source>
</evidence>
<feature type="region of interest" description="Disordered" evidence="8">
    <location>
        <begin position="1480"/>
        <end position="1501"/>
    </location>
</feature>
<feature type="compositionally biased region" description="Low complexity" evidence="8">
    <location>
        <begin position="128"/>
        <end position="164"/>
    </location>
</feature>
<dbReference type="PROSITE" id="PS00845">
    <property type="entry name" value="CAP_GLY_1"/>
    <property type="match status" value="2"/>
</dbReference>
<feature type="coiled-coil region" evidence="7">
    <location>
        <begin position="326"/>
        <end position="353"/>
    </location>
</feature>
<feature type="compositionally biased region" description="Basic and acidic residues" evidence="8">
    <location>
        <begin position="1160"/>
        <end position="1173"/>
    </location>
</feature>
<feature type="compositionally biased region" description="Low complexity" evidence="8">
    <location>
        <begin position="286"/>
        <end position="303"/>
    </location>
</feature>
<feature type="domain" description="CAP-Gly" evidence="9">
    <location>
        <begin position="72"/>
        <end position="114"/>
    </location>
</feature>
<proteinExistence type="predicted"/>
<protein>
    <submittedName>
        <fullName evidence="11">CAP-Gly domain-containing linker protein 1 isoform X1</fullName>
    </submittedName>
</protein>
<dbReference type="PROSITE" id="PS50245">
    <property type="entry name" value="CAP_GLY_2"/>
    <property type="match status" value="2"/>
</dbReference>
<evidence type="ECO:0000313" key="10">
    <source>
        <dbReference type="Proteomes" id="UP000515129"/>
    </source>
</evidence>
<dbReference type="Pfam" id="PF16641">
    <property type="entry name" value="CLIP1_ZNF"/>
    <property type="match status" value="2"/>
</dbReference>
<dbReference type="InterPro" id="IPR032108">
    <property type="entry name" value="CLIP1_ZNF"/>
</dbReference>
<organism evidence="10 11">
    <name type="scientific">Carassius auratus</name>
    <name type="common">Goldfish</name>
    <dbReference type="NCBI Taxonomy" id="7957"/>
    <lineage>
        <taxon>Eukaryota</taxon>
        <taxon>Metazoa</taxon>
        <taxon>Chordata</taxon>
        <taxon>Craniata</taxon>
        <taxon>Vertebrata</taxon>
        <taxon>Euteleostomi</taxon>
        <taxon>Actinopterygii</taxon>
        <taxon>Neopterygii</taxon>
        <taxon>Teleostei</taxon>
        <taxon>Ostariophysi</taxon>
        <taxon>Cypriniformes</taxon>
        <taxon>Cyprinidae</taxon>
        <taxon>Cyprininae</taxon>
        <taxon>Carassius</taxon>
    </lineage>
</organism>
<evidence type="ECO:0000256" key="1">
    <source>
        <dbReference type="ARBA" id="ARBA00004245"/>
    </source>
</evidence>
<feature type="region of interest" description="Disordered" evidence="8">
    <location>
        <begin position="113"/>
        <end position="184"/>
    </location>
</feature>
<feature type="compositionally biased region" description="Polar residues" evidence="8">
    <location>
        <begin position="172"/>
        <end position="181"/>
    </location>
</feature>
<keyword evidence="10" id="KW-1185">Reference proteome</keyword>
<dbReference type="GeneID" id="113098408"/>
<dbReference type="OrthoDB" id="2130750at2759"/>
<sequence>MSTSKPSGLKAPSKIGKQANAGVTKTSPSVGAAKPTQGDKSSAEAQDAGEQFKVGDRVWVNGNKPGVIQFLGDTQFAPGQWAGIVLDEPIGKNDGSVSGVRYFQCEPLKGIFTRPSKLSSTEGEPDGTTTAPPSRAASPTPSTTSVSASTKKPASPTKTAPPASDLVRSKSESVSNLSETGSVKKGDRELKINDRVLVAGTKAGVVRFLGETDFAKGEWCGVELDEPLGKNDGAVAGTRYFQCQPKYGLFAPVHKVTRIGFPSTTPAKAKTTVRKTAATPSGLKRSPSASSISSMSSVASSASCKPSRTGLLTETSTRYARKISGTTALQEALKEKQQHIEQLLAERDLERAEVAKATSHVGEVEQELTLLREGQEQYVLEVDAKMDQLRALVEAADREKVELLNQLEEEKRKVEDLQFRVEEACITKGDLETQTQLEHALLKELEQSLLFEKTKADKLQRELEDSRVATVSEKSRILELERDLVLRNKEVAALRKSLEALPGQDGVTDSTLAVLQEELCSLRTQLATQRDSHQAELSSLREMLAAREKEHGESLSQLQSSSGRLSKDNEQLLGQLAKSKEENSNIIEEWRAKLASVESSHQQALEELKTSHEASKSELLEVHNALEQLKFTHKLELEELANKHASETMGWTGEAKEHQAQLLKVTEENERLVETLRTNLEKAEEQHLVEMEEVLGKLHSAELRVKELEDTGVKLGQQLNEKSQEALEQKTAIQTLQSQQSQGNQEMQRLLTQIEEAKSQSRSQEEKVTKLNSVLEGKQEELNGLLQEKSSLEQEVSELKQNLGKTSNDQAKSAQTNQELSEELRNKEEQCTSLSAELQDIKSQFAGLQRNLKANEERILLLTKDKSKLENDIMDMTKSSGDSSTLITKLNEDTKEKERRLDDLQNQLEEEREKAAQAEEKWSQAQVQAENEAKILEKRHQAELSNMQERIKLLEKGAEDYQAKAKDMLALGEKALADAVEQHTKEMQEINRKFEKVQQELQMSQDESLELRKQIEELKTFKEKATVSEKAEQTTQASLERLTQENQQLQKDKSEAEALVTQLKNSMEEIQCKLDALKQQNSQYQESLSSDSQKICSLSKEIEELKQADSEKAQAVEALKKEKENLTLELASSHKDSNILLNLKKECDSLNDQLKEMKMRESTFKSESEKEKSALQQSLQTQSGLISEKDKELDSLRNELDALKQQNSQYQESLSSDSQKICSLSKEIEEIKQAAAEKAQAVEALKEEKEKLTMELASSHKDSNILLNLKKECDNLNDQLKEMKIRESTLTTESEKEKAALQQFLQTQSALISEKDKELDSLRNEFKKECDSLNSQLKKIKMRESTLTKETEKEKEALQQSLQTKSALISEKDKELDSLRNEIAGLHDMTQVLQSNLKSHKSENTLLQERVKNLETSLADAQITSKGDDASDDSALKAWKEAKENAERQVEFLNSVIVDLQRKNEDLKSKLEKMAEAALNGNGPSEMDSHNSHTEPTIKKKPPPRLFCDICDCFDLHDTEDCPTQDQMLDSPPHTTYHGSPNDERPYCDICEVFGHWTESCNDDQTF</sequence>
<dbReference type="GO" id="GO:0031122">
    <property type="term" value="P:cytoplasmic microtubule organization"/>
    <property type="evidence" value="ECO:0007669"/>
    <property type="project" value="TreeGrafter"/>
</dbReference>
<name>A0A6P6PEZ3_CARAU</name>
<dbReference type="GO" id="GO:0031116">
    <property type="term" value="P:positive regulation of microtubule polymerization"/>
    <property type="evidence" value="ECO:0007669"/>
    <property type="project" value="TreeGrafter"/>
</dbReference>
<dbReference type="FunFam" id="2.30.30.190:FF:000001">
    <property type="entry name" value="Putative CAP-Gly domain-containing linker protein 1"/>
    <property type="match status" value="1"/>
</dbReference>
<gene>
    <name evidence="11" type="primary">LOC113098408</name>
</gene>
<evidence type="ECO:0000256" key="6">
    <source>
        <dbReference type="ARBA" id="ARBA00023212"/>
    </source>
</evidence>
<dbReference type="GO" id="GO:0005938">
    <property type="term" value="C:cell cortex"/>
    <property type="evidence" value="ECO:0007669"/>
    <property type="project" value="TreeGrafter"/>
</dbReference>
<accession>A0A6P6PEZ3</accession>
<reference evidence="11" key="1">
    <citation type="submission" date="2025-08" db="UniProtKB">
        <authorList>
            <consortium name="RefSeq"/>
        </authorList>
    </citation>
    <scope>IDENTIFICATION</scope>
    <source>
        <strain evidence="11">Wakin</strain>
        <tissue evidence="11">Muscle</tissue>
    </source>
</reference>
<dbReference type="PANTHER" id="PTHR18916">
    <property type="entry name" value="DYNACTIN 1-RELATED MICROTUBULE-BINDING"/>
    <property type="match status" value="1"/>
</dbReference>
<keyword evidence="4" id="KW-0677">Repeat</keyword>
<evidence type="ECO:0000256" key="5">
    <source>
        <dbReference type="ARBA" id="ARBA00023054"/>
    </source>
</evidence>
<evidence type="ECO:0000256" key="8">
    <source>
        <dbReference type="SAM" id="MobiDB-lite"/>
    </source>
</evidence>
<dbReference type="Pfam" id="PF01302">
    <property type="entry name" value="CAP_GLY"/>
    <property type="match status" value="2"/>
</dbReference>
<dbReference type="SUPFAM" id="SSF90257">
    <property type="entry name" value="Myosin rod fragments"/>
    <property type="match status" value="1"/>
</dbReference>
<evidence type="ECO:0000259" key="9">
    <source>
        <dbReference type="PROSITE" id="PS50245"/>
    </source>
</evidence>
<dbReference type="Proteomes" id="UP000515129">
    <property type="component" value="Unplaced"/>
</dbReference>
<keyword evidence="6" id="KW-0206">Cytoskeleton</keyword>
<comment type="subcellular location">
    <subcellularLocation>
        <location evidence="1">Cytoplasm</location>
        <location evidence="1">Cytoskeleton</location>
    </subcellularLocation>
</comment>
<evidence type="ECO:0000256" key="7">
    <source>
        <dbReference type="SAM" id="Coils"/>
    </source>
</evidence>
<evidence type="ECO:0000256" key="2">
    <source>
        <dbReference type="ARBA" id="ARBA00022490"/>
    </source>
</evidence>
<feature type="domain" description="CAP-Gly" evidence="9">
    <location>
        <begin position="210"/>
        <end position="252"/>
    </location>
</feature>
<dbReference type="KEGG" id="caua:113098408"/>
<feature type="region of interest" description="Disordered" evidence="8">
    <location>
        <begin position="1"/>
        <end position="57"/>
    </location>
</feature>
<dbReference type="InterPro" id="IPR000938">
    <property type="entry name" value="CAP-Gly_domain"/>
</dbReference>
<dbReference type="InterPro" id="IPR036859">
    <property type="entry name" value="CAP-Gly_dom_sf"/>
</dbReference>
<feature type="region of interest" description="Disordered" evidence="8">
    <location>
        <begin position="796"/>
        <end position="828"/>
    </location>
</feature>
<feature type="region of interest" description="Disordered" evidence="8">
    <location>
        <begin position="1160"/>
        <end position="1188"/>
    </location>
</feature>
<feature type="coiled-coil region" evidence="7">
    <location>
        <begin position="379"/>
        <end position="462"/>
    </location>
</feature>
<evidence type="ECO:0000313" key="11">
    <source>
        <dbReference type="RefSeq" id="XP_026119249.1"/>
    </source>
</evidence>
<dbReference type="PANTHER" id="PTHR18916:SF44">
    <property type="entry name" value="CAP-GLY DOMAIN-CONTAINING LINKER PROTEIN 1"/>
    <property type="match status" value="1"/>
</dbReference>
<dbReference type="Gene3D" id="2.30.30.190">
    <property type="entry name" value="CAP Gly-rich-like domain"/>
    <property type="match status" value="2"/>
</dbReference>
<dbReference type="FunFam" id="2.30.30.190:FF:000002">
    <property type="entry name" value="CAP-Gly domain containing linker protein 1"/>
    <property type="match status" value="1"/>
</dbReference>
<feature type="compositionally biased region" description="Polar residues" evidence="8">
    <location>
        <begin position="1174"/>
        <end position="1185"/>
    </location>
</feature>